<evidence type="ECO:0000256" key="3">
    <source>
        <dbReference type="RuleBase" id="RU363013"/>
    </source>
</evidence>
<proteinExistence type="inferred from homology"/>
<protein>
    <recommendedName>
        <fullName evidence="3">Triosephosphate isomerase</fullName>
        <ecNumber evidence="3">5.3.1.1</ecNumber>
    </recommendedName>
</protein>
<comment type="pathway">
    <text evidence="3">Carbohydrate degradation; glycolysis; D-glyceraldehyde 3-phosphate from glycerone phosphate: step 1/1.</text>
</comment>
<dbReference type="Gene3D" id="3.20.20.70">
    <property type="entry name" value="Aldolase class I"/>
    <property type="match status" value="1"/>
</dbReference>
<dbReference type="SUPFAM" id="SSF51351">
    <property type="entry name" value="Triosephosphate isomerase (TIM)"/>
    <property type="match status" value="1"/>
</dbReference>
<dbReference type="InterPro" id="IPR013785">
    <property type="entry name" value="Aldolase_TIM"/>
</dbReference>
<dbReference type="UniPathway" id="UPA00138"/>
<reference evidence="4 5" key="1">
    <citation type="submission" date="2019-06" db="EMBL/GenBank/DDBJ databases">
        <title>A comparative genomics study of ostrich specific Mycoplasmas.</title>
        <authorList>
            <person name="Botes A."/>
            <person name="Nel T."/>
        </authorList>
    </citation>
    <scope>NUCLEOTIDE SEQUENCE [LARGE SCALE GENOMIC DNA]</scope>
    <source>
        <strain evidence="4 5">Ms01</strain>
    </source>
</reference>
<dbReference type="InterPro" id="IPR035990">
    <property type="entry name" value="TIM_sf"/>
</dbReference>
<dbReference type="GO" id="GO:0005829">
    <property type="term" value="C:cytosol"/>
    <property type="evidence" value="ECO:0007669"/>
    <property type="project" value="TreeGrafter"/>
</dbReference>
<dbReference type="AlphaFoldDB" id="A0A502M5Q0"/>
<dbReference type="GO" id="GO:0046166">
    <property type="term" value="P:glyceraldehyde-3-phosphate biosynthetic process"/>
    <property type="evidence" value="ECO:0007669"/>
    <property type="project" value="TreeGrafter"/>
</dbReference>
<keyword evidence="3" id="KW-0324">Glycolysis</keyword>
<dbReference type="UniPathway" id="UPA00109">
    <property type="reaction ID" value="UER00189"/>
</dbReference>
<keyword evidence="3" id="KW-0312">Gluconeogenesis</keyword>
<keyword evidence="2 3" id="KW-0413">Isomerase</keyword>
<evidence type="ECO:0000313" key="5">
    <source>
        <dbReference type="Proteomes" id="UP000317904"/>
    </source>
</evidence>
<comment type="caution">
    <text evidence="4">The sequence shown here is derived from an EMBL/GenBank/DDBJ whole genome shotgun (WGS) entry which is preliminary data.</text>
</comment>
<comment type="pathway">
    <text evidence="3">Carbohydrate biosynthesis; gluconeogenesis.</text>
</comment>
<keyword evidence="3" id="KW-0963">Cytoplasm</keyword>
<comment type="catalytic activity">
    <reaction evidence="3">
        <text>D-glyceraldehyde 3-phosphate = dihydroxyacetone phosphate</text>
        <dbReference type="Rhea" id="RHEA:18585"/>
        <dbReference type="ChEBI" id="CHEBI:57642"/>
        <dbReference type="ChEBI" id="CHEBI:59776"/>
        <dbReference type="EC" id="5.3.1.1"/>
    </reaction>
</comment>
<dbReference type="PROSITE" id="PS51440">
    <property type="entry name" value="TIM_2"/>
    <property type="match status" value="1"/>
</dbReference>
<dbReference type="GO" id="GO:0006094">
    <property type="term" value="P:gluconeogenesis"/>
    <property type="evidence" value="ECO:0007669"/>
    <property type="project" value="UniProtKB-UniPathway"/>
</dbReference>
<dbReference type="EC" id="5.3.1.1" evidence="3"/>
<organism evidence="4 5">
    <name type="scientific">Mycoplasma struthionis</name>
    <dbReference type="NCBI Taxonomy" id="538220"/>
    <lineage>
        <taxon>Bacteria</taxon>
        <taxon>Bacillati</taxon>
        <taxon>Mycoplasmatota</taxon>
        <taxon>Mollicutes</taxon>
        <taxon>Mycoplasmataceae</taxon>
        <taxon>Mycoplasma</taxon>
    </lineage>
</organism>
<dbReference type="GO" id="GO:0006096">
    <property type="term" value="P:glycolytic process"/>
    <property type="evidence" value="ECO:0007669"/>
    <property type="project" value="UniProtKB-UniPathway"/>
</dbReference>
<dbReference type="PANTHER" id="PTHR21139:SF42">
    <property type="entry name" value="TRIOSEPHOSPHATE ISOMERASE"/>
    <property type="match status" value="1"/>
</dbReference>
<comment type="subcellular location">
    <subcellularLocation>
        <location evidence="3">Cytoplasm</location>
    </subcellularLocation>
</comment>
<dbReference type="GO" id="GO:0019563">
    <property type="term" value="P:glycerol catabolic process"/>
    <property type="evidence" value="ECO:0007669"/>
    <property type="project" value="TreeGrafter"/>
</dbReference>
<comment type="subunit">
    <text evidence="3">Homodimer.</text>
</comment>
<accession>A0A502M5Q0</accession>
<gene>
    <name evidence="4" type="ORF">FJM01_02065</name>
</gene>
<name>A0A502M5Q0_9MOLU</name>
<dbReference type="RefSeq" id="WP_140701122.1">
    <property type="nucleotide sequence ID" value="NZ_VFSY01000025.1"/>
</dbReference>
<comment type="similarity">
    <text evidence="1 3">Belongs to the triosephosphate isomerase family.</text>
</comment>
<evidence type="ECO:0000256" key="2">
    <source>
        <dbReference type="ARBA" id="ARBA00023235"/>
    </source>
</evidence>
<dbReference type="CDD" id="cd00311">
    <property type="entry name" value="TIM"/>
    <property type="match status" value="1"/>
</dbReference>
<evidence type="ECO:0000313" key="4">
    <source>
        <dbReference type="EMBL" id="TPI01533.1"/>
    </source>
</evidence>
<dbReference type="EMBL" id="VFSY01000025">
    <property type="protein sequence ID" value="TPI01533.1"/>
    <property type="molecule type" value="Genomic_DNA"/>
</dbReference>
<dbReference type="PANTHER" id="PTHR21139">
    <property type="entry name" value="TRIOSEPHOSPHATE ISOMERASE"/>
    <property type="match status" value="1"/>
</dbReference>
<dbReference type="InterPro" id="IPR000652">
    <property type="entry name" value="Triosephosphate_isomerase"/>
</dbReference>
<evidence type="ECO:0000256" key="1">
    <source>
        <dbReference type="ARBA" id="ARBA00007422"/>
    </source>
</evidence>
<dbReference type="Pfam" id="PF00121">
    <property type="entry name" value="TIM"/>
    <property type="match status" value="1"/>
</dbReference>
<dbReference type="GO" id="GO:0004807">
    <property type="term" value="F:triose-phosphate isomerase activity"/>
    <property type="evidence" value="ECO:0007669"/>
    <property type="project" value="UniProtKB-EC"/>
</dbReference>
<dbReference type="Proteomes" id="UP000317904">
    <property type="component" value="Unassembled WGS sequence"/>
</dbReference>
<sequence>MKYLLGNLKMNLSYFDSLNYLNTLNSKINDSNLNNLKLGIALSHDAMSLSLAFKNRDFLLGAQNIFHTEKGAFTGEVSFRSAVELNMDFVLIGHSERRMMFNETDELINQKIKRIENTDIIPVLCIGENKEQFEAKKMPEVIENQIKSALKDIDILGRLIISYEPIYCIGNGIIPEICHIQKAIDLIAKLTNNQVPILYGGSVSLKNIHELKEVKNLSGFLVGGAAIDTEKFLELAKEVNK</sequence>